<dbReference type="PANTHER" id="PTHR24394">
    <property type="entry name" value="ZINC FINGER PROTEIN"/>
    <property type="match status" value="1"/>
</dbReference>
<feature type="binding site" evidence="12">
    <location>
        <position position="71"/>
    </location>
    <ligand>
        <name>Zn(2+)</name>
        <dbReference type="ChEBI" id="CHEBI:29105"/>
    </ligand>
</feature>
<protein>
    <submittedName>
        <fullName evidence="15">Uncharacterized protein</fullName>
    </submittedName>
</protein>
<reference evidence="15" key="1">
    <citation type="journal article" date="2023" name="IScience">
        <title>Live-bearing cockroach genome reveals convergent evolutionary mechanisms linked to viviparity in insects and beyond.</title>
        <authorList>
            <person name="Fouks B."/>
            <person name="Harrison M.C."/>
            <person name="Mikhailova A.A."/>
            <person name="Marchal E."/>
            <person name="English S."/>
            <person name="Carruthers M."/>
            <person name="Jennings E.C."/>
            <person name="Chiamaka E.L."/>
            <person name="Frigard R.A."/>
            <person name="Pippel M."/>
            <person name="Attardo G.M."/>
            <person name="Benoit J.B."/>
            <person name="Bornberg-Bauer E."/>
            <person name="Tobe S.S."/>
        </authorList>
    </citation>
    <scope>NUCLEOTIDE SEQUENCE</scope>
    <source>
        <strain evidence="15">Stay&amp;Tobe</strain>
    </source>
</reference>
<dbReference type="GO" id="GO:0008270">
    <property type="term" value="F:zinc ion binding"/>
    <property type="evidence" value="ECO:0007669"/>
    <property type="project" value="UniProtKB-UniRule"/>
</dbReference>
<evidence type="ECO:0000256" key="8">
    <source>
        <dbReference type="ARBA" id="ARBA00023125"/>
    </source>
</evidence>
<evidence type="ECO:0000259" key="14">
    <source>
        <dbReference type="PROSITE" id="PS51915"/>
    </source>
</evidence>
<evidence type="ECO:0000256" key="6">
    <source>
        <dbReference type="ARBA" id="ARBA00022833"/>
    </source>
</evidence>
<sequence length="414" mass="47769">MKTYSRKKSNLKCEFEDTPMNFNEICRLCLSEEGEKYSLSHCVDDVPLSIRIMACISLEMYEGDGLPSHICHQCAEEVESYYKFKQKCQTSDARLRLYLKNVGAIHDTLHLPQTTEMRQDANTLFCQEDQDEQTIINNIREDLENHENMPTIARPIEQNLEYTEMTGPNDNIQQASNEGQSEKKFETLVSMKKELQGDNFHGQEQKNITVIAPVSNPEVQLLTNVTSQFDQNNLPFICDKCPKRFAKRIDLRRHESVHNQQRGFECPICEKWFPNKTSFGRHERTHTGERPFSCEHCGKSFSQGAILARHVMTHTGMKPFKCDVCNKGFTQREGLRVHIRQHTKEQQEIQLHECPLCDKAFCHPSGLSRHLIIHTGKTFDCTVCAKVFTDSSSLRRHMKRHLDAAVQTMSQSTP</sequence>
<keyword evidence="8" id="KW-0238">DNA-binding</keyword>
<dbReference type="Gene3D" id="3.40.1800.20">
    <property type="match status" value="1"/>
</dbReference>
<dbReference type="Proteomes" id="UP001233999">
    <property type="component" value="Unassembled WGS sequence"/>
</dbReference>
<keyword evidence="7" id="KW-0805">Transcription regulation</keyword>
<dbReference type="SMART" id="SM00868">
    <property type="entry name" value="zf-AD"/>
    <property type="match status" value="1"/>
</dbReference>
<keyword evidence="3 12" id="KW-0479">Metal-binding</keyword>
<dbReference type="Pfam" id="PF07776">
    <property type="entry name" value="zf-AD"/>
    <property type="match status" value="1"/>
</dbReference>
<keyword evidence="16" id="KW-1185">Reference proteome</keyword>
<feature type="domain" description="ZAD" evidence="14">
    <location>
        <begin position="24"/>
        <end position="98"/>
    </location>
</feature>
<evidence type="ECO:0000256" key="9">
    <source>
        <dbReference type="ARBA" id="ARBA00023163"/>
    </source>
</evidence>
<keyword evidence="5 11" id="KW-0863">Zinc-finger</keyword>
<evidence type="ECO:0000313" key="16">
    <source>
        <dbReference type="Proteomes" id="UP001233999"/>
    </source>
</evidence>
<proteinExistence type="inferred from homology"/>
<dbReference type="FunFam" id="3.30.160.60:FF:000508">
    <property type="entry name" value="Myeloid zinc finger 1"/>
    <property type="match status" value="1"/>
</dbReference>
<dbReference type="EMBL" id="JASPKZ010007249">
    <property type="protein sequence ID" value="KAJ9585794.1"/>
    <property type="molecule type" value="Genomic_DNA"/>
</dbReference>
<feature type="domain" description="C2H2-type" evidence="13">
    <location>
        <begin position="292"/>
        <end position="319"/>
    </location>
</feature>
<dbReference type="SUPFAM" id="SSF57716">
    <property type="entry name" value="Glucocorticoid receptor-like (DNA-binding domain)"/>
    <property type="match status" value="1"/>
</dbReference>
<dbReference type="Pfam" id="PF00096">
    <property type="entry name" value="zf-C2H2"/>
    <property type="match status" value="5"/>
</dbReference>
<feature type="domain" description="C2H2-type" evidence="13">
    <location>
        <begin position="352"/>
        <end position="379"/>
    </location>
</feature>
<dbReference type="GO" id="GO:0003677">
    <property type="term" value="F:DNA binding"/>
    <property type="evidence" value="ECO:0007669"/>
    <property type="project" value="UniProtKB-KW"/>
</dbReference>
<accession>A0AAD8EDF5</accession>
<comment type="subcellular location">
    <subcellularLocation>
        <location evidence="1">Nucleus</location>
    </subcellularLocation>
</comment>
<dbReference type="AlphaFoldDB" id="A0AAD8EDF5"/>
<dbReference type="PROSITE" id="PS51915">
    <property type="entry name" value="ZAD"/>
    <property type="match status" value="1"/>
</dbReference>
<evidence type="ECO:0000256" key="5">
    <source>
        <dbReference type="ARBA" id="ARBA00022771"/>
    </source>
</evidence>
<evidence type="ECO:0000256" key="7">
    <source>
        <dbReference type="ARBA" id="ARBA00023015"/>
    </source>
</evidence>
<dbReference type="GO" id="GO:0005634">
    <property type="term" value="C:nucleus"/>
    <property type="evidence" value="ECO:0007669"/>
    <property type="project" value="UniProtKB-SubCell"/>
</dbReference>
<feature type="binding site" evidence="12">
    <location>
        <position position="29"/>
    </location>
    <ligand>
        <name>Zn(2+)</name>
        <dbReference type="ChEBI" id="CHEBI:29105"/>
    </ligand>
</feature>
<dbReference type="PROSITE" id="PS00028">
    <property type="entry name" value="ZINC_FINGER_C2H2_1"/>
    <property type="match status" value="6"/>
</dbReference>
<evidence type="ECO:0000256" key="1">
    <source>
        <dbReference type="ARBA" id="ARBA00004123"/>
    </source>
</evidence>
<dbReference type="InterPro" id="IPR036236">
    <property type="entry name" value="Znf_C2H2_sf"/>
</dbReference>
<dbReference type="Pfam" id="PF13894">
    <property type="entry name" value="zf-C2H2_4"/>
    <property type="match status" value="1"/>
</dbReference>
<evidence type="ECO:0000256" key="3">
    <source>
        <dbReference type="ARBA" id="ARBA00022723"/>
    </source>
</evidence>
<dbReference type="SMART" id="SM00355">
    <property type="entry name" value="ZnF_C2H2"/>
    <property type="match status" value="6"/>
</dbReference>
<evidence type="ECO:0000259" key="13">
    <source>
        <dbReference type="PROSITE" id="PS50157"/>
    </source>
</evidence>
<dbReference type="GO" id="GO:0042802">
    <property type="term" value="F:identical protein binding"/>
    <property type="evidence" value="ECO:0007669"/>
    <property type="project" value="UniProtKB-ARBA"/>
</dbReference>
<organism evidence="15 16">
    <name type="scientific">Diploptera punctata</name>
    <name type="common">Pacific beetle cockroach</name>
    <dbReference type="NCBI Taxonomy" id="6984"/>
    <lineage>
        <taxon>Eukaryota</taxon>
        <taxon>Metazoa</taxon>
        <taxon>Ecdysozoa</taxon>
        <taxon>Arthropoda</taxon>
        <taxon>Hexapoda</taxon>
        <taxon>Insecta</taxon>
        <taxon>Pterygota</taxon>
        <taxon>Neoptera</taxon>
        <taxon>Polyneoptera</taxon>
        <taxon>Dictyoptera</taxon>
        <taxon>Blattodea</taxon>
        <taxon>Blaberoidea</taxon>
        <taxon>Blaberidae</taxon>
        <taxon>Diplopterinae</taxon>
        <taxon>Diploptera</taxon>
    </lineage>
</organism>
<evidence type="ECO:0000256" key="10">
    <source>
        <dbReference type="ARBA" id="ARBA00023242"/>
    </source>
</evidence>
<evidence type="ECO:0000256" key="12">
    <source>
        <dbReference type="PROSITE-ProRule" id="PRU01263"/>
    </source>
</evidence>
<dbReference type="InterPro" id="IPR013087">
    <property type="entry name" value="Znf_C2H2_type"/>
</dbReference>
<dbReference type="PROSITE" id="PS50157">
    <property type="entry name" value="ZINC_FINGER_C2H2_2"/>
    <property type="match status" value="6"/>
</dbReference>
<dbReference type="FunFam" id="3.30.160.60:FF:000446">
    <property type="entry name" value="Zinc finger protein"/>
    <property type="match status" value="2"/>
</dbReference>
<comment type="similarity">
    <text evidence="2">Belongs to the krueppel C2H2-type zinc-finger protein family.</text>
</comment>
<keyword evidence="4" id="KW-0677">Repeat</keyword>
<evidence type="ECO:0000256" key="4">
    <source>
        <dbReference type="ARBA" id="ARBA00022737"/>
    </source>
</evidence>
<keyword evidence="9" id="KW-0804">Transcription</keyword>
<feature type="domain" description="C2H2-type" evidence="13">
    <location>
        <begin position="264"/>
        <end position="291"/>
    </location>
</feature>
<dbReference type="FunFam" id="3.30.160.60:FF:000045">
    <property type="entry name" value="ZFP69 zinc finger protein B"/>
    <property type="match status" value="1"/>
</dbReference>
<feature type="binding site" evidence="12">
    <location>
        <position position="74"/>
    </location>
    <ligand>
        <name>Zn(2+)</name>
        <dbReference type="ChEBI" id="CHEBI:29105"/>
    </ligand>
</feature>
<dbReference type="InterPro" id="IPR012934">
    <property type="entry name" value="Znf_AD"/>
</dbReference>
<feature type="domain" description="C2H2-type" evidence="13">
    <location>
        <begin position="236"/>
        <end position="263"/>
    </location>
</feature>
<evidence type="ECO:0000256" key="11">
    <source>
        <dbReference type="PROSITE-ProRule" id="PRU00042"/>
    </source>
</evidence>
<evidence type="ECO:0000256" key="2">
    <source>
        <dbReference type="ARBA" id="ARBA00006991"/>
    </source>
</evidence>
<feature type="domain" description="C2H2-type" evidence="13">
    <location>
        <begin position="320"/>
        <end position="347"/>
    </location>
</feature>
<reference evidence="15" key="2">
    <citation type="submission" date="2023-05" db="EMBL/GenBank/DDBJ databases">
        <authorList>
            <person name="Fouks B."/>
        </authorList>
    </citation>
    <scope>NUCLEOTIDE SEQUENCE</scope>
    <source>
        <strain evidence="15">Stay&amp;Tobe</strain>
        <tissue evidence="15">Testes</tissue>
    </source>
</reference>
<feature type="domain" description="C2H2-type" evidence="13">
    <location>
        <begin position="379"/>
        <end position="401"/>
    </location>
</feature>
<dbReference type="Gene3D" id="3.30.160.60">
    <property type="entry name" value="Classic Zinc Finger"/>
    <property type="match status" value="6"/>
</dbReference>
<feature type="binding site" evidence="12">
    <location>
        <position position="26"/>
    </location>
    <ligand>
        <name>Zn(2+)</name>
        <dbReference type="ChEBI" id="CHEBI:29105"/>
    </ligand>
</feature>
<name>A0AAD8EDF5_DIPPU</name>
<dbReference type="SUPFAM" id="SSF57667">
    <property type="entry name" value="beta-beta-alpha zinc fingers"/>
    <property type="match status" value="4"/>
</dbReference>
<gene>
    <name evidence="15" type="ORF">L9F63_002431</name>
</gene>
<comment type="caution">
    <text evidence="15">The sequence shown here is derived from an EMBL/GenBank/DDBJ whole genome shotgun (WGS) entry which is preliminary data.</text>
</comment>
<evidence type="ECO:0000313" key="15">
    <source>
        <dbReference type="EMBL" id="KAJ9585794.1"/>
    </source>
</evidence>
<keyword evidence="10" id="KW-0539">Nucleus</keyword>
<keyword evidence="6 12" id="KW-0862">Zinc</keyword>
<dbReference type="FunFam" id="3.30.160.60:FF:001480">
    <property type="entry name" value="Si:cabz01071911.3"/>
    <property type="match status" value="1"/>
</dbReference>
<dbReference type="GO" id="GO:0000981">
    <property type="term" value="F:DNA-binding transcription factor activity, RNA polymerase II-specific"/>
    <property type="evidence" value="ECO:0007669"/>
    <property type="project" value="TreeGrafter"/>
</dbReference>
<dbReference type="PANTHER" id="PTHR24394:SF29">
    <property type="entry name" value="MYONEURIN"/>
    <property type="match status" value="1"/>
</dbReference>